<dbReference type="CDD" id="cd05403">
    <property type="entry name" value="NT_KNTase_like"/>
    <property type="match status" value="1"/>
</dbReference>
<dbReference type="PANTHER" id="PTHR33933:SF1">
    <property type="entry name" value="PROTEIN ADENYLYLTRANSFERASE MNTA-RELATED"/>
    <property type="match status" value="1"/>
</dbReference>
<dbReference type="InterPro" id="IPR052548">
    <property type="entry name" value="Type_VII_TA_antitoxin"/>
</dbReference>
<dbReference type="PANTHER" id="PTHR33933">
    <property type="entry name" value="NUCLEOTIDYLTRANSFERASE"/>
    <property type="match status" value="1"/>
</dbReference>
<dbReference type="PATRIC" id="fig|49547.3.peg.2074"/>
<proteinExistence type="predicted"/>
<dbReference type="EMBL" id="LWMV01000230">
    <property type="protein sequence ID" value="KZX10004.1"/>
    <property type="molecule type" value="Genomic_DNA"/>
</dbReference>
<evidence type="ECO:0000256" key="2">
    <source>
        <dbReference type="ARBA" id="ARBA00047518"/>
    </source>
</evidence>
<dbReference type="EC" id="2.7.7.108" evidence="1"/>
<dbReference type="Proteomes" id="UP000077245">
    <property type="component" value="Unassembled WGS sequence"/>
</dbReference>
<evidence type="ECO:0000256" key="1">
    <source>
        <dbReference type="ARBA" id="ARBA00034531"/>
    </source>
</evidence>
<accession>A0A165YY07</accession>
<dbReference type="InterPro" id="IPR043519">
    <property type="entry name" value="NT_sf"/>
</dbReference>
<protein>
    <recommendedName>
        <fullName evidence="1">protein adenylyltransferase</fullName>
        <ecNumber evidence="1">2.7.7.108</ecNumber>
    </recommendedName>
</protein>
<comment type="catalytic activity">
    <reaction evidence="2">
        <text>O-(5'-adenylyl)-L-tyrosyl-[protein] + ATP = O-[5'-(adenylyl-(5'-&gt;3')-adenylyl)]-L-tyrosyl-[protein] + diphosphate</text>
        <dbReference type="Rhea" id="RHEA:66528"/>
        <dbReference type="Rhea" id="RHEA-COMP:13846"/>
        <dbReference type="Rhea" id="RHEA-COMP:17046"/>
        <dbReference type="ChEBI" id="CHEBI:30616"/>
        <dbReference type="ChEBI" id="CHEBI:33019"/>
        <dbReference type="ChEBI" id="CHEBI:83624"/>
        <dbReference type="ChEBI" id="CHEBI:167160"/>
    </reaction>
</comment>
<evidence type="ECO:0000313" key="6">
    <source>
        <dbReference type="Proteomes" id="UP000077245"/>
    </source>
</evidence>
<evidence type="ECO:0000259" key="4">
    <source>
        <dbReference type="Pfam" id="PF18765"/>
    </source>
</evidence>
<keyword evidence="6" id="KW-1185">Reference proteome</keyword>
<reference evidence="5 6" key="1">
    <citation type="submission" date="2016-04" db="EMBL/GenBank/DDBJ databases">
        <title>Genome sequence of Methanobrevibacter curvatus DSM 11111.</title>
        <authorList>
            <person name="Poehlein A."/>
            <person name="Seedorf H."/>
            <person name="Daniel R."/>
        </authorList>
    </citation>
    <scope>NUCLEOTIDE SEQUENCE [LARGE SCALE GENOMIC DNA]</scope>
    <source>
        <strain evidence="5 6">DSM 11111</strain>
    </source>
</reference>
<name>A0A165YY07_9EURY</name>
<dbReference type="Pfam" id="PF18765">
    <property type="entry name" value="Polbeta"/>
    <property type="match status" value="1"/>
</dbReference>
<dbReference type="SUPFAM" id="SSF81301">
    <property type="entry name" value="Nucleotidyltransferase"/>
    <property type="match status" value="1"/>
</dbReference>
<evidence type="ECO:0000313" key="5">
    <source>
        <dbReference type="EMBL" id="KZX10004.1"/>
    </source>
</evidence>
<feature type="domain" description="Polymerase beta nucleotidyltransferase" evidence="4">
    <location>
        <begin position="15"/>
        <end position="102"/>
    </location>
</feature>
<gene>
    <name evidence="5" type="ORF">MBCUR_19620</name>
</gene>
<dbReference type="Gene3D" id="3.30.460.10">
    <property type="entry name" value="Beta Polymerase, domain 2"/>
    <property type="match status" value="1"/>
</dbReference>
<comment type="catalytic activity">
    <reaction evidence="3">
        <text>L-tyrosyl-[protein] + ATP = O-(5'-adenylyl)-L-tyrosyl-[protein] + diphosphate</text>
        <dbReference type="Rhea" id="RHEA:54288"/>
        <dbReference type="Rhea" id="RHEA-COMP:10136"/>
        <dbReference type="Rhea" id="RHEA-COMP:13846"/>
        <dbReference type="ChEBI" id="CHEBI:30616"/>
        <dbReference type="ChEBI" id="CHEBI:33019"/>
        <dbReference type="ChEBI" id="CHEBI:46858"/>
        <dbReference type="ChEBI" id="CHEBI:83624"/>
        <dbReference type="EC" id="2.7.7.108"/>
    </reaction>
</comment>
<sequence>MDRKQIAIEFAQSLNHPEIEKIILFGSVARGEDNKNSDIDILILTTNKEDKNIISDDVYDKVWNILMKTGQYVSAKINNINQYEEQKKFSFFKNLDKEGVIIG</sequence>
<organism evidence="5 6">
    <name type="scientific">Methanobrevibacter curvatus</name>
    <dbReference type="NCBI Taxonomy" id="49547"/>
    <lineage>
        <taxon>Archaea</taxon>
        <taxon>Methanobacteriati</taxon>
        <taxon>Methanobacteriota</taxon>
        <taxon>Methanomada group</taxon>
        <taxon>Methanobacteria</taxon>
        <taxon>Methanobacteriales</taxon>
        <taxon>Methanobacteriaceae</taxon>
        <taxon>Methanobrevibacter</taxon>
    </lineage>
</organism>
<keyword evidence="5" id="KW-0808">Transferase</keyword>
<dbReference type="AlphaFoldDB" id="A0A165YY07"/>
<comment type="caution">
    <text evidence="5">The sequence shown here is derived from an EMBL/GenBank/DDBJ whole genome shotgun (WGS) entry which is preliminary data.</text>
</comment>
<dbReference type="InterPro" id="IPR041633">
    <property type="entry name" value="Polbeta"/>
</dbReference>
<dbReference type="GO" id="GO:0070733">
    <property type="term" value="F:AMPylase activity"/>
    <property type="evidence" value="ECO:0007669"/>
    <property type="project" value="UniProtKB-EC"/>
</dbReference>
<dbReference type="RefSeq" id="WP_067092792.1">
    <property type="nucleotide sequence ID" value="NZ_LWMV01000230.1"/>
</dbReference>
<evidence type="ECO:0000256" key="3">
    <source>
        <dbReference type="ARBA" id="ARBA00048696"/>
    </source>
</evidence>
<dbReference type="OrthoDB" id="77708at2157"/>